<dbReference type="Pfam" id="PF08240">
    <property type="entry name" value="ADH_N"/>
    <property type="match status" value="1"/>
</dbReference>
<dbReference type="PANTHER" id="PTHR43189:SF1">
    <property type="entry name" value="ZINC-TYPE ALCOHOL DEHYDROGENASE-LIKE PROTEIN C1198.01"/>
    <property type="match status" value="1"/>
</dbReference>
<dbReference type="STRING" id="1177154.Y5S_02129"/>
<gene>
    <name evidence="3" type="ORF">Y5S_02129</name>
</gene>
<dbReference type="InterPro" id="IPR013154">
    <property type="entry name" value="ADH-like_N"/>
</dbReference>
<dbReference type="InterPro" id="IPR011032">
    <property type="entry name" value="GroES-like_sf"/>
</dbReference>
<reference evidence="3 4" key="1">
    <citation type="submission" date="2012-09" db="EMBL/GenBank/DDBJ databases">
        <title>Genome Sequence of alkane-degrading Bacterium Alcanivorax sp. 19-m-6.</title>
        <authorList>
            <person name="Lai Q."/>
            <person name="Shao Z."/>
        </authorList>
    </citation>
    <scope>NUCLEOTIDE SEQUENCE [LARGE SCALE GENOMIC DNA]</scope>
    <source>
        <strain evidence="3 4">19-m-6</strain>
    </source>
</reference>
<dbReference type="SUPFAM" id="SSF50129">
    <property type="entry name" value="GroES-like"/>
    <property type="match status" value="1"/>
</dbReference>
<accession>A0A095TQV4</accession>
<feature type="domain" description="Alcohol dehydrogenase-like N-terminal" evidence="2">
    <location>
        <begin position="25"/>
        <end position="136"/>
    </location>
</feature>
<dbReference type="GO" id="GO:0016491">
    <property type="term" value="F:oxidoreductase activity"/>
    <property type="evidence" value="ECO:0007669"/>
    <property type="project" value="UniProtKB-KW"/>
</dbReference>
<evidence type="ECO:0000313" key="4">
    <source>
        <dbReference type="Proteomes" id="UP000029444"/>
    </source>
</evidence>
<organism evidence="3 4">
    <name type="scientific">Alcanivorax nanhaiticus</name>
    <dbReference type="NCBI Taxonomy" id="1177154"/>
    <lineage>
        <taxon>Bacteria</taxon>
        <taxon>Pseudomonadati</taxon>
        <taxon>Pseudomonadota</taxon>
        <taxon>Gammaproteobacteria</taxon>
        <taxon>Oceanospirillales</taxon>
        <taxon>Alcanivoracaceae</taxon>
        <taxon>Alcanivorax</taxon>
    </lineage>
</organism>
<sequence>MLMKAVVCHHGEFEVQDVAEPQPEKGQILLNVLRCGICGSDLHARHHADELAEATERVGYPHIMRSHEHVVLGHEFVGEIADYGPKTHRRWKAGKRVVAMPMRRNNGVVHLTGLSTAAPGAYAERVLVEESLAFPVTNGISDDHAALTEPMAVSLHAVNRSGVSRRDTAIVIGCGPIGLGVIAMLKAKGVKHIVASDFSATRRRLARAMGAHVVVDPTQGSPYDGLAKRGFVVDAPQLFDMALDGMAMLRMTPLPWEPLWRAAEVAGVTNPKRPVIFECVGVPGMIDSIIAEAPLRSCIVVAGVCMKQDRIYPVNAINKEIDLRFTLGYMPIEFRDALHMIAEGKVNVEPLITGTVGLSGVDEAFSALGNPEQHAKILIDPRKG</sequence>
<dbReference type="Proteomes" id="UP000029444">
    <property type="component" value="Unassembled WGS sequence"/>
</dbReference>
<protein>
    <submittedName>
        <fullName evidence="3">Zinc-dependent alcohol dehydrogenase AdhE2</fullName>
    </submittedName>
</protein>
<keyword evidence="4" id="KW-1185">Reference proteome</keyword>
<comment type="caution">
    <text evidence="3">The sequence shown here is derived from an EMBL/GenBank/DDBJ whole genome shotgun (WGS) entry which is preliminary data.</text>
</comment>
<dbReference type="eggNOG" id="COG1063">
    <property type="taxonomic scope" value="Bacteria"/>
</dbReference>
<evidence type="ECO:0000313" key="3">
    <source>
        <dbReference type="EMBL" id="KGD64763.1"/>
    </source>
</evidence>
<keyword evidence="1" id="KW-0560">Oxidoreductase</keyword>
<dbReference type="PATRIC" id="fig|1177154.3.peg.2168"/>
<dbReference type="EMBL" id="ARXV01000007">
    <property type="protein sequence ID" value="KGD64763.1"/>
    <property type="molecule type" value="Genomic_DNA"/>
</dbReference>
<evidence type="ECO:0000259" key="2">
    <source>
        <dbReference type="Pfam" id="PF08240"/>
    </source>
</evidence>
<dbReference type="PANTHER" id="PTHR43189">
    <property type="entry name" value="ZINC-TYPE ALCOHOL DEHYDROGENASE-LIKE PROTEIN C1198.01-RELATED"/>
    <property type="match status" value="1"/>
</dbReference>
<dbReference type="AlphaFoldDB" id="A0A095TQV4"/>
<dbReference type="CDD" id="cd08262">
    <property type="entry name" value="Zn_ADH8"/>
    <property type="match status" value="1"/>
</dbReference>
<dbReference type="Gene3D" id="3.90.180.10">
    <property type="entry name" value="Medium-chain alcohol dehydrogenases, catalytic domain"/>
    <property type="match status" value="2"/>
</dbReference>
<name>A0A095TQV4_9GAMM</name>
<dbReference type="SUPFAM" id="SSF51735">
    <property type="entry name" value="NAD(P)-binding Rossmann-fold domains"/>
    <property type="match status" value="1"/>
</dbReference>
<evidence type="ECO:0000256" key="1">
    <source>
        <dbReference type="ARBA" id="ARBA00023002"/>
    </source>
</evidence>
<proteinExistence type="predicted"/>
<dbReference type="InterPro" id="IPR036291">
    <property type="entry name" value="NAD(P)-bd_dom_sf"/>
</dbReference>
<dbReference type="Gene3D" id="3.40.50.720">
    <property type="entry name" value="NAD(P)-binding Rossmann-like Domain"/>
    <property type="match status" value="2"/>
</dbReference>